<dbReference type="NCBIfam" id="NF003322">
    <property type="entry name" value="PRK04334.1-2"/>
    <property type="match status" value="1"/>
</dbReference>
<dbReference type="EMBL" id="FRCB01000008">
    <property type="protein sequence ID" value="SHM50333.1"/>
    <property type="molecule type" value="Genomic_DNA"/>
</dbReference>
<organism evidence="1 2">
    <name type="scientific">Roseovarius litoreus</name>
    <dbReference type="NCBI Taxonomy" id="1155722"/>
    <lineage>
        <taxon>Bacteria</taxon>
        <taxon>Pseudomonadati</taxon>
        <taxon>Pseudomonadota</taxon>
        <taxon>Alphaproteobacteria</taxon>
        <taxon>Rhodobacterales</taxon>
        <taxon>Roseobacteraceae</taxon>
        <taxon>Roseovarius</taxon>
    </lineage>
</organism>
<proteinExistence type="predicted"/>
<evidence type="ECO:0000313" key="2">
    <source>
        <dbReference type="Proteomes" id="UP000322545"/>
    </source>
</evidence>
<evidence type="ECO:0000313" key="1">
    <source>
        <dbReference type="EMBL" id="SHM50333.1"/>
    </source>
</evidence>
<dbReference type="Proteomes" id="UP000322545">
    <property type="component" value="Unassembled WGS sequence"/>
</dbReference>
<dbReference type="PIRSF" id="PIRSF006421">
    <property type="entry name" value="UCP006421"/>
    <property type="match status" value="1"/>
</dbReference>
<dbReference type="RefSeq" id="WP_149780350.1">
    <property type="nucleotide sequence ID" value="NZ_FRCB01000008.1"/>
</dbReference>
<accession>A0A1M7JBT6</accession>
<keyword evidence="2" id="KW-1185">Reference proteome</keyword>
<name>A0A1M7JBT6_9RHOB</name>
<dbReference type="InterPro" id="IPR003374">
    <property type="entry name" value="ApbE-like_sf"/>
</dbReference>
<reference evidence="1 2" key="1">
    <citation type="submission" date="2016-11" db="EMBL/GenBank/DDBJ databases">
        <authorList>
            <person name="Varghese N."/>
            <person name="Submissions S."/>
        </authorList>
    </citation>
    <scope>NUCLEOTIDE SEQUENCE [LARGE SCALE GENOMIC DNA]</scope>
    <source>
        <strain evidence="1 2">DSM 28249</strain>
    </source>
</reference>
<dbReference type="Gene3D" id="3.10.520.10">
    <property type="entry name" value="ApbE-like domains"/>
    <property type="match status" value="1"/>
</dbReference>
<evidence type="ECO:0008006" key="3">
    <source>
        <dbReference type="Google" id="ProtNLM"/>
    </source>
</evidence>
<dbReference type="SUPFAM" id="SSF143631">
    <property type="entry name" value="ApbE-like"/>
    <property type="match status" value="1"/>
</dbReference>
<gene>
    <name evidence="1" type="ORF">SAMN05443432_108119</name>
</gene>
<dbReference type="AlphaFoldDB" id="A0A1M7JBT6"/>
<dbReference type="InterPro" id="IPR007183">
    <property type="entry name" value="UPF0280"/>
</dbReference>
<sequence length="299" mass="30585">MTGAGPFHRHLADGRLHLQHGPIDMIVQADGPASSVRTAYGQAITRFDSLLSELVSELPLLRQPVRPLPECPLQGRVARAMARAARAHLPTFVTPMAAVAGAGASAILAAMTDVPGLVRAYVNNGGDIALFLAQGAAPYRLGVVVDPSAPASPGRIMIGPQTPWRGVATSGARGRSHSMGIADSVTVLARDAESADAAATLIANAVDLPGDAAVTRAPAHVLSPDSDLGARLVTQHVAPLSPDRISAALDAGETAARSMLARGLIGGALIVLQGTARVVGDLPLFATISQPNREALAHA</sequence>
<protein>
    <recommendedName>
        <fullName evidence="3">Thiamine biosynthesis protein ApbE</fullName>
    </recommendedName>
</protein>